<reference evidence="6" key="1">
    <citation type="submission" date="2021-12" db="EMBL/GenBank/DDBJ databases">
        <title>Discovery of the Pendulisporaceae a myxobacterial family with distinct sporulation behavior and unique specialized metabolism.</title>
        <authorList>
            <person name="Garcia R."/>
            <person name="Popoff A."/>
            <person name="Bader C.D."/>
            <person name="Loehr J."/>
            <person name="Walesch S."/>
            <person name="Walt C."/>
            <person name="Boldt J."/>
            <person name="Bunk B."/>
            <person name="Haeckl F.J.F.P.J."/>
            <person name="Gunesch A.P."/>
            <person name="Birkelbach J."/>
            <person name="Nuebel U."/>
            <person name="Pietschmann T."/>
            <person name="Bach T."/>
            <person name="Mueller R."/>
        </authorList>
    </citation>
    <scope>NUCLEOTIDE SEQUENCE</scope>
    <source>
        <strain evidence="6">MSr11367</strain>
    </source>
</reference>
<feature type="region of interest" description="Disordered" evidence="4">
    <location>
        <begin position="233"/>
        <end position="257"/>
    </location>
</feature>
<name>A0ABZ2KPQ8_9BACT</name>
<dbReference type="GO" id="GO:0005524">
    <property type="term" value="F:ATP binding"/>
    <property type="evidence" value="ECO:0007669"/>
    <property type="project" value="UniProtKB-KW"/>
</dbReference>
<evidence type="ECO:0000256" key="1">
    <source>
        <dbReference type="ARBA" id="ARBA00022737"/>
    </source>
</evidence>
<protein>
    <submittedName>
        <fullName evidence="6">ATP-binding cassette domain-containing protein</fullName>
    </submittedName>
</protein>
<keyword evidence="3 6" id="KW-0067">ATP-binding</keyword>
<dbReference type="InterPro" id="IPR003439">
    <property type="entry name" value="ABC_transporter-like_ATP-bd"/>
</dbReference>
<keyword evidence="2" id="KW-0547">Nucleotide-binding</keyword>
<dbReference type="CDD" id="cd03221">
    <property type="entry name" value="ABCF_EF-3"/>
    <property type="match status" value="2"/>
</dbReference>
<dbReference type="PROSITE" id="PS50893">
    <property type="entry name" value="ABC_TRANSPORTER_2"/>
    <property type="match status" value="1"/>
</dbReference>
<dbReference type="InterPro" id="IPR003593">
    <property type="entry name" value="AAA+_ATPase"/>
</dbReference>
<evidence type="ECO:0000313" key="7">
    <source>
        <dbReference type="Proteomes" id="UP001374803"/>
    </source>
</evidence>
<dbReference type="RefSeq" id="WP_394830254.1">
    <property type="nucleotide sequence ID" value="NZ_CP089929.1"/>
</dbReference>
<dbReference type="EMBL" id="CP089983">
    <property type="protein sequence ID" value="WXB00652.1"/>
    <property type="molecule type" value="Genomic_DNA"/>
</dbReference>
<evidence type="ECO:0000256" key="3">
    <source>
        <dbReference type="ARBA" id="ARBA00022840"/>
    </source>
</evidence>
<proteinExistence type="predicted"/>
<keyword evidence="1" id="KW-0677">Repeat</keyword>
<dbReference type="SUPFAM" id="SSF52540">
    <property type="entry name" value="P-loop containing nucleoside triphosphate hydrolases"/>
    <property type="match status" value="2"/>
</dbReference>
<evidence type="ECO:0000256" key="4">
    <source>
        <dbReference type="SAM" id="MobiDB-lite"/>
    </source>
</evidence>
<dbReference type="Proteomes" id="UP001374803">
    <property type="component" value="Chromosome"/>
</dbReference>
<dbReference type="PANTHER" id="PTHR19211">
    <property type="entry name" value="ATP-BINDING TRANSPORT PROTEIN-RELATED"/>
    <property type="match status" value="1"/>
</dbReference>
<evidence type="ECO:0000259" key="5">
    <source>
        <dbReference type="PROSITE" id="PS50893"/>
    </source>
</evidence>
<keyword evidence="7" id="KW-1185">Reference proteome</keyword>
<dbReference type="InterPro" id="IPR027417">
    <property type="entry name" value="P-loop_NTPase"/>
</dbReference>
<dbReference type="Gene3D" id="3.40.50.300">
    <property type="entry name" value="P-loop containing nucleotide triphosphate hydrolases"/>
    <property type="match status" value="2"/>
</dbReference>
<dbReference type="InterPro" id="IPR050611">
    <property type="entry name" value="ABCF"/>
</dbReference>
<evidence type="ECO:0000256" key="2">
    <source>
        <dbReference type="ARBA" id="ARBA00022741"/>
    </source>
</evidence>
<dbReference type="PANTHER" id="PTHR19211:SF6">
    <property type="entry name" value="BLL7188 PROTEIN"/>
    <property type="match status" value="1"/>
</dbReference>
<dbReference type="SMART" id="SM00382">
    <property type="entry name" value="AAA"/>
    <property type="match status" value="2"/>
</dbReference>
<evidence type="ECO:0000313" key="6">
    <source>
        <dbReference type="EMBL" id="WXB00652.1"/>
    </source>
</evidence>
<gene>
    <name evidence="6" type="ORF">LVJ94_27475</name>
</gene>
<sequence length="501" mass="55165">MAREQISLAVAHASFAFATPILTDVTLTLGPAWHGLVGANGAGKTTFLRLILGELEPEGGSLRWAPERARIVLCPQRVDVAGDDVLHFAGDDGAHARRLRARLALDGAGLARWAMLSPGERKRWQIGAALREDPDVLLLDEPTNHIDASARTLLVEALRAFRGLGVVVSHDRALLETLTSVTLRLDRRTLRAYPGNFTAAKAQWELEERRAMGEHDEARELARAAKRHLVDVRREHEAADRSRSMRAKSRDKNDHDARSFGRKIRIGWAEDRLGRRGEVARRAAEKAADAVPEVERMKSMGRSIFMGYERAHSPQLAAITGGVTLHAGVRELLRDVSVVVRREDRIAIRGDNGAGKSTLLRALLASSTVPRERLFYLPQDLDEGQGSALLAETMRLEPAERGRVLSLVAALGVDPERLLASRAPSPGEARKVAIAWGLGRHAWGALLDEPTNHLDLPSIERLEKALAAYPGTLVLVTHDQDLARACTHTTWHIENRHISTH</sequence>
<dbReference type="Pfam" id="PF00005">
    <property type="entry name" value="ABC_tran"/>
    <property type="match status" value="2"/>
</dbReference>
<organism evidence="6 7">
    <name type="scientific">Pendulispora rubella</name>
    <dbReference type="NCBI Taxonomy" id="2741070"/>
    <lineage>
        <taxon>Bacteria</taxon>
        <taxon>Pseudomonadati</taxon>
        <taxon>Myxococcota</taxon>
        <taxon>Myxococcia</taxon>
        <taxon>Myxococcales</taxon>
        <taxon>Sorangiineae</taxon>
        <taxon>Pendulisporaceae</taxon>
        <taxon>Pendulispora</taxon>
    </lineage>
</organism>
<feature type="domain" description="ABC transporter" evidence="5">
    <location>
        <begin position="1"/>
        <end position="219"/>
    </location>
</feature>
<accession>A0ABZ2KPQ8</accession>